<keyword evidence="4" id="KW-0145">Chemotaxis</keyword>
<dbReference type="Pfam" id="PF00048">
    <property type="entry name" value="IL8"/>
    <property type="match status" value="1"/>
</dbReference>
<dbReference type="InterPro" id="IPR039809">
    <property type="entry name" value="Chemokine_b/g/d"/>
</dbReference>
<evidence type="ECO:0000259" key="5">
    <source>
        <dbReference type="SMART" id="SM00199"/>
    </source>
</evidence>
<dbReference type="EMBL" id="OZ035843">
    <property type="protein sequence ID" value="CAL1596499.1"/>
    <property type="molecule type" value="Genomic_DNA"/>
</dbReference>
<keyword evidence="2 4" id="KW-0202">Cytokine</keyword>
<organism evidence="6 7">
    <name type="scientific">Knipowitschia caucasica</name>
    <name type="common">Caucasian dwarf goby</name>
    <name type="synonym">Pomatoschistus caucasicus</name>
    <dbReference type="NCBI Taxonomy" id="637954"/>
    <lineage>
        <taxon>Eukaryota</taxon>
        <taxon>Metazoa</taxon>
        <taxon>Chordata</taxon>
        <taxon>Craniata</taxon>
        <taxon>Vertebrata</taxon>
        <taxon>Euteleostomi</taxon>
        <taxon>Actinopterygii</taxon>
        <taxon>Neopterygii</taxon>
        <taxon>Teleostei</taxon>
        <taxon>Neoteleostei</taxon>
        <taxon>Acanthomorphata</taxon>
        <taxon>Gobiaria</taxon>
        <taxon>Gobiiformes</taxon>
        <taxon>Gobioidei</taxon>
        <taxon>Gobiidae</taxon>
        <taxon>Gobiinae</taxon>
        <taxon>Knipowitschia</taxon>
    </lineage>
</organism>
<evidence type="ECO:0000256" key="1">
    <source>
        <dbReference type="ARBA" id="ARBA00010868"/>
    </source>
</evidence>
<dbReference type="PROSITE" id="PS00472">
    <property type="entry name" value="SMALL_CYTOKINES_CC"/>
    <property type="match status" value="1"/>
</dbReference>
<dbReference type="InterPro" id="IPR036048">
    <property type="entry name" value="Interleukin_8-like_sf"/>
</dbReference>
<reference evidence="6 7" key="1">
    <citation type="submission" date="2024-04" db="EMBL/GenBank/DDBJ databases">
        <authorList>
            <person name="Waldvogel A.-M."/>
            <person name="Schoenle A."/>
        </authorList>
    </citation>
    <scope>NUCLEOTIDE SEQUENCE [LARGE SCALE GENOMIC DNA]</scope>
</reference>
<dbReference type="PANTHER" id="PTHR12015">
    <property type="entry name" value="SMALL INDUCIBLE CYTOKINE A"/>
    <property type="match status" value="1"/>
</dbReference>
<feature type="domain" description="Chemokine interleukin-8-like" evidence="5">
    <location>
        <begin position="13"/>
        <end position="73"/>
    </location>
</feature>
<keyword evidence="7" id="KW-1185">Reference proteome</keyword>
<dbReference type="Proteomes" id="UP001497482">
    <property type="component" value="Chromosome 21"/>
</dbReference>
<accession>A0AAV2LAE3</accession>
<comment type="subcellular location">
    <subcellularLocation>
        <location evidence="4">Secreted</location>
    </subcellularLocation>
</comment>
<keyword evidence="4" id="KW-0964">Secreted</keyword>
<evidence type="ECO:0000256" key="4">
    <source>
        <dbReference type="RuleBase" id="RU361150"/>
    </source>
</evidence>
<dbReference type="GO" id="GO:0006955">
    <property type="term" value="P:immune response"/>
    <property type="evidence" value="ECO:0007669"/>
    <property type="project" value="InterPro"/>
</dbReference>
<dbReference type="GO" id="GO:0008009">
    <property type="term" value="F:chemokine activity"/>
    <property type="evidence" value="ECO:0007669"/>
    <property type="project" value="InterPro"/>
</dbReference>
<dbReference type="Gene3D" id="2.40.50.40">
    <property type="match status" value="1"/>
</dbReference>
<name>A0AAV2LAE3_KNICA</name>
<evidence type="ECO:0000256" key="2">
    <source>
        <dbReference type="ARBA" id="ARBA00022514"/>
    </source>
</evidence>
<dbReference type="InterPro" id="IPR001811">
    <property type="entry name" value="Chemokine_IL8-like_dom"/>
</dbReference>
<dbReference type="PANTHER" id="PTHR12015:SF108">
    <property type="entry name" value="C-C MOTIF CHEMOKINE 20"/>
    <property type="match status" value="1"/>
</dbReference>
<evidence type="ECO:0000256" key="3">
    <source>
        <dbReference type="ARBA" id="ARBA00023157"/>
    </source>
</evidence>
<keyword evidence="3" id="KW-1015">Disulfide bond</keyword>
<gene>
    <name evidence="6" type="ORF">KC01_LOCUS25164</name>
</gene>
<dbReference type="GO" id="GO:0005615">
    <property type="term" value="C:extracellular space"/>
    <property type="evidence" value="ECO:0007669"/>
    <property type="project" value="UniProtKB-KW"/>
</dbReference>
<proteinExistence type="inferred from homology"/>
<comment type="similarity">
    <text evidence="1 4">Belongs to the intercrine beta (chemokine CC) family.</text>
</comment>
<dbReference type="InterPro" id="IPR000827">
    <property type="entry name" value="Chemokine_CC_CS"/>
</dbReference>
<sequence length="86" mass="9861">MALLTQILVPAHSRSCCLKYTKKHLPCKRLLAFSLQSMNRNCDINAVIFHQTNGRLVCADPLSANTQRGMKCVNQRRQQEEKVMMQ</sequence>
<dbReference type="AlphaFoldDB" id="A0AAV2LAE3"/>
<evidence type="ECO:0000313" key="6">
    <source>
        <dbReference type="EMBL" id="CAL1596499.1"/>
    </source>
</evidence>
<dbReference type="SMART" id="SM00199">
    <property type="entry name" value="SCY"/>
    <property type="match status" value="1"/>
</dbReference>
<dbReference type="SUPFAM" id="SSF54117">
    <property type="entry name" value="Interleukin 8-like chemokines"/>
    <property type="match status" value="1"/>
</dbReference>
<evidence type="ECO:0000313" key="7">
    <source>
        <dbReference type="Proteomes" id="UP001497482"/>
    </source>
</evidence>
<protein>
    <recommendedName>
        <fullName evidence="4">C-C motif chemokine</fullName>
    </recommendedName>
</protein>